<feature type="compositionally biased region" description="Basic and acidic residues" evidence="1">
    <location>
        <begin position="449"/>
        <end position="467"/>
    </location>
</feature>
<feature type="compositionally biased region" description="Basic and acidic residues" evidence="1">
    <location>
        <begin position="562"/>
        <end position="576"/>
    </location>
</feature>
<feature type="region of interest" description="Disordered" evidence="1">
    <location>
        <begin position="77"/>
        <end position="102"/>
    </location>
</feature>
<feature type="compositionally biased region" description="Basic and acidic residues" evidence="1">
    <location>
        <begin position="695"/>
        <end position="706"/>
    </location>
</feature>
<dbReference type="OrthoDB" id="9906533at2759"/>
<feature type="compositionally biased region" description="Polar residues" evidence="1">
    <location>
        <begin position="171"/>
        <end position="183"/>
    </location>
</feature>
<feature type="compositionally biased region" description="Polar residues" evidence="1">
    <location>
        <begin position="749"/>
        <end position="767"/>
    </location>
</feature>
<feature type="compositionally biased region" description="Low complexity" evidence="1">
    <location>
        <begin position="42"/>
        <end position="65"/>
    </location>
</feature>
<dbReference type="Pfam" id="PF15273">
    <property type="entry name" value="NHS"/>
    <property type="match status" value="2"/>
</dbReference>
<comment type="caution">
    <text evidence="2">The sequence shown here is derived from an EMBL/GenBank/DDBJ whole genome shotgun (WGS) entry which is preliminary data.</text>
</comment>
<evidence type="ECO:0000313" key="3">
    <source>
        <dbReference type="Proteomes" id="UP000580171"/>
    </source>
</evidence>
<organism evidence="2 3">
    <name type="scientific">Pandion haliaetus</name>
    <name type="common">Osprey</name>
    <name type="synonym">Falco haliaetus</name>
    <dbReference type="NCBI Taxonomy" id="56262"/>
    <lineage>
        <taxon>Eukaryota</taxon>
        <taxon>Metazoa</taxon>
        <taxon>Chordata</taxon>
        <taxon>Craniata</taxon>
        <taxon>Vertebrata</taxon>
        <taxon>Euteleostomi</taxon>
        <taxon>Archelosauria</taxon>
        <taxon>Archosauria</taxon>
        <taxon>Dinosauria</taxon>
        <taxon>Saurischia</taxon>
        <taxon>Theropoda</taxon>
        <taxon>Coelurosauria</taxon>
        <taxon>Aves</taxon>
        <taxon>Neognathae</taxon>
        <taxon>Neoaves</taxon>
        <taxon>Telluraves</taxon>
        <taxon>Accipitrimorphae</taxon>
        <taxon>Accipitriformes</taxon>
        <taxon>Pandionidae</taxon>
        <taxon>Pandion</taxon>
    </lineage>
</organism>
<feature type="compositionally biased region" description="Low complexity" evidence="1">
    <location>
        <begin position="680"/>
        <end position="693"/>
    </location>
</feature>
<feature type="non-terminal residue" evidence="2">
    <location>
        <position position="832"/>
    </location>
</feature>
<feature type="region of interest" description="Disordered" evidence="1">
    <location>
        <begin position="445"/>
        <end position="716"/>
    </location>
</feature>
<feature type="non-terminal residue" evidence="2">
    <location>
        <position position="1"/>
    </location>
</feature>
<proteinExistence type="predicted"/>
<feature type="region of interest" description="Disordered" evidence="1">
    <location>
        <begin position="165"/>
        <end position="383"/>
    </location>
</feature>
<feature type="compositionally biased region" description="Low complexity" evidence="1">
    <location>
        <begin position="290"/>
        <end position="300"/>
    </location>
</feature>
<accession>A0A7L2WI18</accession>
<sequence length="832" mass="86633">MDSAATPSAGACNGPQGTPFPPPWSTLGYASPPSPTASQGKGPTCTSPGGSSPSPSPGLPATAASFFIAMEERVGSNGPGSFCGTVPESPPTSRGGPRCEGREAKVNFLPGSQEEPEPAVEPVRLEVERAGCRFRERSLSVPTDSGSLCSVDIAYAETRRGSANYALGYPSASSEGSTSTDNVSLGLEQEGQRRRRSKSISLKKAKKKPSPPMRSVSLIKEGQDTAAGPSSVLPKDQRPKSLCIPPEPQGHRLVHADPQGTVGREPDGTAAPHQWHLTDWKAGDPYRSLSSSSTATGTTAIECAKARGSSESLTSPSVSRATTPSQLSAEADLKTSSPGRPTGLMSPSSGYSSQSETPTPTVPTSAILGHSPHQVSPKSRLSFDLPLTPPAHLDLSGLKISLKGKTKVSRHHSDSTFGTKLAQKTSPITPIMPVVTQSDLRSVRLRSISRSEPEDNADGLEHAEEPARGPCPGPERKVKPPVAEKPPLAKRPPSILPKPPALREEGPLSATSPPGTATKEKGLLQDGFVVLRKGELRRGPGEPPSPLTPAGPRRLSQGSLEDEPRPERSGAGEGERRKAKVPPPVPKKPSVLYLPLAPVSVHPGAGMGDQPPTPSPIITLDADPTCCNPDDEDPPSPRALGTAQAVDPASEQGEGLPAPMVGFTPGTGGSPHACTGRFTAASSSPLAGSSAEASTEEKSFASDKTADSIAEEDDDVFVTSRTTEDLFTVIHRSKRKVLGRKEPGDTFGSRPNSHSPVKTSGSPTSESPVAAGSTGKSSSRNEDFKALLQKKSSKTSPGTRPSAAELLKTTNPLARRVMMEFAPELDGANSPK</sequence>
<dbReference type="PANTHER" id="PTHR23039:SF2">
    <property type="entry name" value="NHS-LIKE PROTEIN 2"/>
    <property type="match status" value="1"/>
</dbReference>
<dbReference type="GO" id="GO:0030154">
    <property type="term" value="P:cell differentiation"/>
    <property type="evidence" value="ECO:0007669"/>
    <property type="project" value="TreeGrafter"/>
</dbReference>
<evidence type="ECO:0000313" key="2">
    <source>
        <dbReference type="EMBL" id="NXS69591.1"/>
    </source>
</evidence>
<keyword evidence="3" id="KW-1185">Reference proteome</keyword>
<evidence type="ECO:0000256" key="1">
    <source>
        <dbReference type="SAM" id="MobiDB-lite"/>
    </source>
</evidence>
<protein>
    <submittedName>
        <fullName evidence="2">NHSL2 protein</fullName>
    </submittedName>
</protein>
<dbReference type="Proteomes" id="UP000580171">
    <property type="component" value="Unassembled WGS sequence"/>
</dbReference>
<feature type="compositionally biased region" description="Basic residues" evidence="1">
    <location>
        <begin position="193"/>
        <end position="209"/>
    </location>
</feature>
<reference evidence="2 3" key="1">
    <citation type="submission" date="2019-09" db="EMBL/GenBank/DDBJ databases">
        <title>Bird 10,000 Genomes (B10K) Project - Family phase.</title>
        <authorList>
            <person name="Zhang G."/>
        </authorList>
    </citation>
    <scope>NUCLEOTIDE SEQUENCE [LARGE SCALE GENOMIC DNA]</scope>
    <source>
        <strain evidence="2">B10K-DU-012-58</strain>
        <tissue evidence="2">Muscle</tissue>
    </source>
</reference>
<dbReference type="AlphaFoldDB" id="A0A7L2WI18"/>
<dbReference type="EMBL" id="VYZV01018224">
    <property type="protein sequence ID" value="NXS69591.1"/>
    <property type="molecule type" value="Genomic_DNA"/>
</dbReference>
<dbReference type="PANTHER" id="PTHR23039">
    <property type="entry name" value="NANCE-HORAN SYNDROME PROTEIN"/>
    <property type="match status" value="1"/>
</dbReference>
<feature type="compositionally biased region" description="Polar residues" evidence="1">
    <location>
        <begin position="309"/>
        <end position="364"/>
    </location>
</feature>
<dbReference type="InterPro" id="IPR024845">
    <property type="entry name" value="NHS-like"/>
</dbReference>
<gene>
    <name evidence="2" type="primary">Nhsl2</name>
    <name evidence="2" type="ORF">PANHAL_R12596</name>
</gene>
<name>A0A7L2WI18_PANHA</name>
<feature type="region of interest" description="Disordered" evidence="1">
    <location>
        <begin position="733"/>
        <end position="811"/>
    </location>
</feature>
<feature type="region of interest" description="Disordered" evidence="1">
    <location>
        <begin position="1"/>
        <end position="65"/>
    </location>
</feature>